<evidence type="ECO:0000256" key="5">
    <source>
        <dbReference type="ARBA" id="ARBA00022695"/>
    </source>
</evidence>
<dbReference type="GO" id="GO:0008270">
    <property type="term" value="F:zinc ion binding"/>
    <property type="evidence" value="ECO:0007669"/>
    <property type="project" value="UniProtKB-KW"/>
</dbReference>
<evidence type="ECO:0000256" key="2">
    <source>
        <dbReference type="ARBA" id="ARBA00012417"/>
    </source>
</evidence>
<keyword evidence="13" id="KW-0234">DNA repair</keyword>
<dbReference type="Gene3D" id="3.30.1490.100">
    <property type="entry name" value="DNA polymerase, Y-family, little finger domain"/>
    <property type="match status" value="1"/>
</dbReference>
<evidence type="ECO:0000256" key="16">
    <source>
        <dbReference type="SAM" id="MobiDB-lite"/>
    </source>
</evidence>
<evidence type="ECO:0000256" key="1">
    <source>
        <dbReference type="ARBA" id="ARBA00004123"/>
    </source>
</evidence>
<evidence type="ECO:0000256" key="13">
    <source>
        <dbReference type="ARBA" id="ARBA00023204"/>
    </source>
</evidence>
<keyword evidence="8" id="KW-0227">DNA damage</keyword>
<dbReference type="CDD" id="cd03586">
    <property type="entry name" value="PolY_Pol_IV_kappa"/>
    <property type="match status" value="1"/>
</dbReference>
<evidence type="ECO:0000256" key="3">
    <source>
        <dbReference type="ARBA" id="ARBA00016178"/>
    </source>
</evidence>
<dbReference type="GO" id="GO:0006260">
    <property type="term" value="P:DNA replication"/>
    <property type="evidence" value="ECO:0007669"/>
    <property type="project" value="UniProtKB-KW"/>
</dbReference>
<evidence type="ECO:0000256" key="15">
    <source>
        <dbReference type="ARBA" id="ARBA00049244"/>
    </source>
</evidence>
<dbReference type="PROSITE" id="PS50173">
    <property type="entry name" value="UMUC"/>
    <property type="match status" value="1"/>
</dbReference>
<keyword evidence="12" id="KW-0239">DNA-directed DNA polymerase</keyword>
<accession>A0A8J4B3M8</accession>
<comment type="caution">
    <text evidence="19">The sequence shown here is derived from an EMBL/GenBank/DDBJ whole genome shotgun (WGS) entry which is preliminary data.</text>
</comment>
<dbReference type="FunFam" id="3.40.1170.60:FF:000012">
    <property type="entry name" value="Putative DNA-directed polymerase kappa"/>
    <property type="match status" value="1"/>
</dbReference>
<dbReference type="Gene3D" id="1.10.150.810">
    <property type="match status" value="1"/>
</dbReference>
<evidence type="ECO:0000313" key="19">
    <source>
        <dbReference type="EMBL" id="GIL53057.1"/>
    </source>
</evidence>
<feature type="domain" description="UmuC" evidence="17">
    <location>
        <begin position="18"/>
        <end position="199"/>
    </location>
</feature>
<dbReference type="EMBL" id="BNCO01000014">
    <property type="protein sequence ID" value="GIL53057.1"/>
    <property type="molecule type" value="Genomic_DNA"/>
</dbReference>
<dbReference type="InterPro" id="IPR036775">
    <property type="entry name" value="DNA_pol_Y-fam_lit_finger_sf"/>
</dbReference>
<dbReference type="InterPro" id="IPR050116">
    <property type="entry name" value="DNA_polymerase-Y"/>
</dbReference>
<keyword evidence="5" id="KW-0548">Nucleotidyltransferase</keyword>
<sequence>MDQRIASLESRRDLTRTWLHADMDCFYAAVHEAERPELKRLPVAVGGIGMISTANYVARKYGVRSAMPGFIAKRLCPQLVFVPLDFGRYTAAAERVRSVFRQLDPDFESGGLDEAYLDVTDYCQRVGCSGAEAAEELRRRVSGFCGGLTCSVGVAPNKMLAKICSDINKPNGQYVLPPDRAAILSFLDTLPARKIPCIGKVTEQLLRGTLGVSTCGQLLGPERGRLPLLFSESAAEFFLEAALGLAATRHAPKVDTSQEPGRKGISCERTFRNMSKPGEQEAMAKQLVESLAADMASEDLEGRNLTLKLKLSSFEVRTRAATLPRYLRTASDMLPTVLRLLRAEGPLELRLMGVRMASLRKVNSAARSPLVRLLGLRQQYQPTNTAAVAAPMTTSASAGGPTEASAAAVVVAANGSRPHPSQRQLASAPPGFGASEAAGAHLHGSRVLDAASAAASAAAAVRNTGDSSRQPIAAWVTRTTDPGVSPPRTCWTSADAGAVVNANANADADVDGGGGGGGGRVGGGGGLPVGKCTVPPFYDDEYGDFIAAASRWPPAPGGAVPRTTSSVLRVDFKDGVDEVVTPRGGGGGGCGSGDAVSDWNSVGFGDQAFPTAAAGAAPAVPTAADAASSGAGARSGRREEQHAAWLLYDVYDDHGDGVDGRSCDGTDFAEDMRHEDGAEVLGDCEPSWDCDPWAGSYQERPQQDHGTAKRRRCNSGLGPGATAVTSTAAAATSVIGSETTTKPATGDVPLSRDHGGDHTVSEPLADEAARTGDAWPQASHMQRRGRIGSVASAPPVPCSRMPASGAIAGVSSGTARNDLGRDGAGGGADGDAGGERAECRAVVRVGSSAGPGGGGGSSALWTCKVCTYARNRRQLLRCEICDCLRGSTRPPTEAAAAAALQLHQHQQRQRQKQPPAATGNGGGCKGSTLAAASADRRQPATTDPFGRKRFASGGPQSHRHSQLESQGQRHLERLWAAAATTTTAAQQQQPQPVRVPVPSPVSTTRVKSTATATAGRPAMSISGTASSARRRHAASATAAPSPPLTQPHQQPQPQPQPQPQQHQQPHQAAPSRICPQCGAAVAAGWWTEHQDWHLAVRLSREETV</sequence>
<dbReference type="SUPFAM" id="SSF100879">
    <property type="entry name" value="Lesion bypass DNA polymerase (Y-family), little finger domain"/>
    <property type="match status" value="1"/>
</dbReference>
<evidence type="ECO:0000256" key="10">
    <source>
        <dbReference type="ARBA" id="ARBA00022833"/>
    </source>
</evidence>
<protein>
    <recommendedName>
        <fullName evidence="3">DNA polymerase kappa</fullName>
        <ecNumber evidence="2">2.7.7.7</ecNumber>
    </recommendedName>
</protein>
<evidence type="ECO:0000256" key="11">
    <source>
        <dbReference type="ARBA" id="ARBA00022842"/>
    </source>
</evidence>
<dbReference type="Pfam" id="PF11799">
    <property type="entry name" value="IMS_C"/>
    <property type="match status" value="1"/>
</dbReference>
<evidence type="ECO:0000256" key="6">
    <source>
        <dbReference type="ARBA" id="ARBA00022705"/>
    </source>
</evidence>
<keyword evidence="6" id="KW-0235">DNA replication</keyword>
<dbReference type="FunFam" id="3.30.1490.100:FF:000004">
    <property type="entry name" value="DNA polymerase IV"/>
    <property type="match status" value="1"/>
</dbReference>
<dbReference type="InterPro" id="IPR022880">
    <property type="entry name" value="DNApol_IV"/>
</dbReference>
<dbReference type="SUPFAM" id="SSF56672">
    <property type="entry name" value="DNA/RNA polymerases"/>
    <property type="match status" value="1"/>
</dbReference>
<comment type="subcellular location">
    <subcellularLocation>
        <location evidence="1">Nucleus</location>
    </subcellularLocation>
</comment>
<feature type="compositionally biased region" description="Low complexity" evidence="16">
    <location>
        <begin position="894"/>
        <end position="904"/>
    </location>
</feature>
<evidence type="ECO:0000259" key="18">
    <source>
        <dbReference type="PROSITE" id="PS51907"/>
    </source>
</evidence>
<evidence type="ECO:0000256" key="12">
    <source>
        <dbReference type="ARBA" id="ARBA00022932"/>
    </source>
</evidence>
<keyword evidence="9" id="KW-0863">Zinc-finger</keyword>
<dbReference type="InterPro" id="IPR043128">
    <property type="entry name" value="Rev_trsase/Diguanyl_cyclase"/>
</dbReference>
<dbReference type="InterPro" id="IPR001126">
    <property type="entry name" value="UmuC"/>
</dbReference>
<dbReference type="GO" id="GO:0003887">
    <property type="term" value="F:DNA-directed DNA polymerase activity"/>
    <property type="evidence" value="ECO:0007669"/>
    <property type="project" value="UniProtKB-KW"/>
</dbReference>
<keyword evidence="14" id="KW-0539">Nucleus</keyword>
<organism evidence="19 20">
    <name type="scientific">Volvox africanus</name>
    <dbReference type="NCBI Taxonomy" id="51714"/>
    <lineage>
        <taxon>Eukaryota</taxon>
        <taxon>Viridiplantae</taxon>
        <taxon>Chlorophyta</taxon>
        <taxon>core chlorophytes</taxon>
        <taxon>Chlorophyceae</taxon>
        <taxon>CS clade</taxon>
        <taxon>Chlamydomonadales</taxon>
        <taxon>Volvocaceae</taxon>
        <taxon>Volvox</taxon>
    </lineage>
</organism>
<keyword evidence="11" id="KW-0460">Magnesium</keyword>
<dbReference type="PANTHER" id="PTHR11076">
    <property type="entry name" value="DNA REPAIR POLYMERASE UMUC / TRANSFERASE FAMILY MEMBER"/>
    <property type="match status" value="1"/>
</dbReference>
<feature type="region of interest" description="Disordered" evidence="16">
    <location>
        <begin position="894"/>
        <end position="1072"/>
    </location>
</feature>
<feature type="compositionally biased region" description="Low complexity" evidence="16">
    <location>
        <begin position="976"/>
        <end position="992"/>
    </location>
</feature>
<dbReference type="Gene3D" id="3.40.1170.60">
    <property type="match status" value="1"/>
</dbReference>
<evidence type="ECO:0000256" key="8">
    <source>
        <dbReference type="ARBA" id="ARBA00022763"/>
    </source>
</evidence>
<comment type="catalytic activity">
    <reaction evidence="15">
        <text>DNA(n) + a 2'-deoxyribonucleoside 5'-triphosphate = DNA(n+1) + diphosphate</text>
        <dbReference type="Rhea" id="RHEA:22508"/>
        <dbReference type="Rhea" id="RHEA-COMP:17339"/>
        <dbReference type="Rhea" id="RHEA-COMP:17340"/>
        <dbReference type="ChEBI" id="CHEBI:33019"/>
        <dbReference type="ChEBI" id="CHEBI:61560"/>
        <dbReference type="ChEBI" id="CHEBI:173112"/>
        <dbReference type="EC" id="2.7.7.7"/>
    </reaction>
</comment>
<dbReference type="InterPro" id="IPR017961">
    <property type="entry name" value="DNA_pol_Y-fam_little_finger"/>
</dbReference>
<dbReference type="EC" id="2.7.7.7" evidence="2"/>
<proteinExistence type="predicted"/>
<evidence type="ECO:0000259" key="17">
    <source>
        <dbReference type="PROSITE" id="PS50173"/>
    </source>
</evidence>
<dbReference type="Pfam" id="PF00817">
    <property type="entry name" value="IMS"/>
    <property type="match status" value="1"/>
</dbReference>
<feature type="domain" description="UBZ3-type" evidence="18">
    <location>
        <begin position="1067"/>
        <end position="1101"/>
    </location>
</feature>
<dbReference type="InterPro" id="IPR041298">
    <property type="entry name" value="UBZ3"/>
</dbReference>
<dbReference type="Pfam" id="PF18439">
    <property type="entry name" value="zf_UBZ"/>
    <property type="match status" value="1"/>
</dbReference>
<dbReference type="AlphaFoldDB" id="A0A8J4B3M8"/>
<feature type="compositionally biased region" description="Gly residues" evidence="16">
    <location>
        <begin position="822"/>
        <end position="831"/>
    </location>
</feature>
<reference evidence="19" key="1">
    <citation type="journal article" date="2021" name="Proc. Natl. Acad. Sci. U.S.A.">
        <title>Three genomes in the algal genus Volvox reveal the fate of a haploid sex-determining region after a transition to homothallism.</title>
        <authorList>
            <person name="Yamamoto K."/>
            <person name="Hamaji T."/>
            <person name="Kawai-Toyooka H."/>
            <person name="Matsuzaki R."/>
            <person name="Takahashi F."/>
            <person name="Nishimura Y."/>
            <person name="Kawachi M."/>
            <person name="Noguchi H."/>
            <person name="Minakuchi Y."/>
            <person name="Umen J.G."/>
            <person name="Toyoda A."/>
            <person name="Nozaki H."/>
        </authorList>
    </citation>
    <scope>NUCLEOTIDE SEQUENCE</scope>
    <source>
        <strain evidence="19">NIES-3780</strain>
    </source>
</reference>
<evidence type="ECO:0000256" key="9">
    <source>
        <dbReference type="ARBA" id="ARBA00022771"/>
    </source>
</evidence>
<feature type="compositionally biased region" description="Low complexity" evidence="16">
    <location>
        <begin position="721"/>
        <end position="734"/>
    </location>
</feature>
<evidence type="ECO:0000256" key="7">
    <source>
        <dbReference type="ARBA" id="ARBA00022723"/>
    </source>
</evidence>
<dbReference type="GO" id="GO:0003684">
    <property type="term" value="F:damaged DNA binding"/>
    <property type="evidence" value="ECO:0007669"/>
    <property type="project" value="InterPro"/>
</dbReference>
<keyword evidence="7" id="KW-0479">Metal-binding</keyword>
<dbReference type="NCBIfam" id="NF002677">
    <property type="entry name" value="PRK02406.1"/>
    <property type="match status" value="1"/>
</dbReference>
<keyword evidence="20" id="KW-1185">Reference proteome</keyword>
<evidence type="ECO:0000313" key="20">
    <source>
        <dbReference type="Proteomes" id="UP000747399"/>
    </source>
</evidence>
<dbReference type="PANTHER" id="PTHR11076:SF33">
    <property type="entry name" value="DNA POLYMERASE KAPPA"/>
    <property type="match status" value="1"/>
</dbReference>
<dbReference type="InterPro" id="IPR043502">
    <property type="entry name" value="DNA/RNA_pol_sf"/>
</dbReference>
<dbReference type="PROSITE" id="PS51907">
    <property type="entry name" value="ZF_UBZ3"/>
    <property type="match status" value="1"/>
</dbReference>
<evidence type="ECO:0000256" key="4">
    <source>
        <dbReference type="ARBA" id="ARBA00022679"/>
    </source>
</evidence>
<dbReference type="GO" id="GO:0042276">
    <property type="term" value="P:error-prone translesion synthesis"/>
    <property type="evidence" value="ECO:0007669"/>
    <property type="project" value="TreeGrafter"/>
</dbReference>
<dbReference type="Gene3D" id="3.30.70.270">
    <property type="match status" value="1"/>
</dbReference>
<dbReference type="Proteomes" id="UP000747399">
    <property type="component" value="Unassembled WGS sequence"/>
</dbReference>
<name>A0A8J4B3M8_9CHLO</name>
<dbReference type="GO" id="GO:0006281">
    <property type="term" value="P:DNA repair"/>
    <property type="evidence" value="ECO:0007669"/>
    <property type="project" value="UniProtKB-KW"/>
</dbReference>
<dbReference type="GO" id="GO:0005634">
    <property type="term" value="C:nucleus"/>
    <property type="evidence" value="ECO:0007669"/>
    <property type="project" value="UniProtKB-SubCell"/>
</dbReference>
<feature type="compositionally biased region" description="Basic and acidic residues" evidence="16">
    <location>
        <begin position="750"/>
        <end position="760"/>
    </location>
</feature>
<gene>
    <name evidence="19" type="ORF">Vafri_8749</name>
</gene>
<keyword evidence="10" id="KW-0862">Zinc</keyword>
<evidence type="ECO:0000256" key="14">
    <source>
        <dbReference type="ARBA" id="ARBA00023242"/>
    </source>
</evidence>
<feature type="region of interest" description="Disordered" evidence="16">
    <location>
        <begin position="695"/>
        <end position="834"/>
    </location>
</feature>
<keyword evidence="4" id="KW-0808">Transferase</keyword>
<feature type="compositionally biased region" description="Pro residues" evidence="16">
    <location>
        <begin position="1040"/>
        <end position="1058"/>
    </location>
</feature>